<dbReference type="AlphaFoldDB" id="A0A2M6WVQ0"/>
<organism evidence="1 2">
    <name type="scientific">Candidatus Campbellbacteria bacterium CG10_big_fil_rev_8_21_14_0_10_35_52</name>
    <dbReference type="NCBI Taxonomy" id="1974527"/>
    <lineage>
        <taxon>Bacteria</taxon>
        <taxon>Candidatus Campbelliibacteriota</taxon>
    </lineage>
</organism>
<evidence type="ECO:0000313" key="2">
    <source>
        <dbReference type="Proteomes" id="UP000230481"/>
    </source>
</evidence>
<sequence length="69" mass="8117">MIIVKLAGGLRNQLFQYAFAREISSRMKTNFKLDATPFDIYYKHHKYSLSNFNIKQSFAKDSDFLDLYG</sequence>
<evidence type="ECO:0008006" key="3">
    <source>
        <dbReference type="Google" id="ProtNLM"/>
    </source>
</evidence>
<name>A0A2M6WVQ0_9BACT</name>
<proteinExistence type="predicted"/>
<comment type="caution">
    <text evidence="1">The sequence shown here is derived from an EMBL/GenBank/DDBJ whole genome shotgun (WGS) entry which is preliminary data.</text>
</comment>
<dbReference type="EMBL" id="PFAA01000024">
    <property type="protein sequence ID" value="PIT96811.1"/>
    <property type="molecule type" value="Genomic_DNA"/>
</dbReference>
<gene>
    <name evidence="1" type="ORF">COT82_01045</name>
</gene>
<accession>A0A2M6WVQ0</accession>
<evidence type="ECO:0000313" key="1">
    <source>
        <dbReference type="EMBL" id="PIT96811.1"/>
    </source>
</evidence>
<reference evidence="2" key="1">
    <citation type="submission" date="2017-09" db="EMBL/GenBank/DDBJ databases">
        <title>Depth-based differentiation of microbial function through sediment-hosted aquifers and enrichment of novel symbionts in the deep terrestrial subsurface.</title>
        <authorList>
            <person name="Probst A.J."/>
            <person name="Ladd B."/>
            <person name="Jarett J.K."/>
            <person name="Geller-Mcgrath D.E."/>
            <person name="Sieber C.M.K."/>
            <person name="Emerson J.B."/>
            <person name="Anantharaman K."/>
            <person name="Thomas B.C."/>
            <person name="Malmstrom R."/>
            <person name="Stieglmeier M."/>
            <person name="Klingl A."/>
            <person name="Woyke T."/>
            <person name="Ryan C.M."/>
            <person name="Banfield J.F."/>
        </authorList>
    </citation>
    <scope>NUCLEOTIDE SEQUENCE [LARGE SCALE GENOMIC DNA]</scope>
</reference>
<dbReference type="Proteomes" id="UP000230481">
    <property type="component" value="Unassembled WGS sequence"/>
</dbReference>
<protein>
    <recommendedName>
        <fullName evidence="3">Alpha-1,2-fucosyltransferase</fullName>
    </recommendedName>
</protein>